<dbReference type="Pfam" id="PF16197">
    <property type="entry name" value="KAsynt_C_assoc"/>
    <property type="match status" value="1"/>
</dbReference>
<evidence type="ECO:0000256" key="3">
    <source>
        <dbReference type="ARBA" id="ARBA00022679"/>
    </source>
</evidence>
<evidence type="ECO:0000256" key="1">
    <source>
        <dbReference type="ARBA" id="ARBA00022450"/>
    </source>
</evidence>
<proteinExistence type="predicted"/>
<keyword evidence="1" id="KW-0596">Phosphopantetheine</keyword>
<dbReference type="SMART" id="SM00825">
    <property type="entry name" value="PKS_KS"/>
    <property type="match status" value="1"/>
</dbReference>
<dbReference type="InterPro" id="IPR020841">
    <property type="entry name" value="PKS_Beta-ketoAc_synthase_dom"/>
</dbReference>
<dbReference type="InterPro" id="IPR001227">
    <property type="entry name" value="Ac_transferase_dom_sf"/>
</dbReference>
<dbReference type="GO" id="GO:0004312">
    <property type="term" value="F:fatty acid synthase activity"/>
    <property type="evidence" value="ECO:0007669"/>
    <property type="project" value="TreeGrafter"/>
</dbReference>
<dbReference type="InterPro" id="IPR016039">
    <property type="entry name" value="Thiolase-like"/>
</dbReference>
<dbReference type="Gene3D" id="3.30.70.3290">
    <property type="match status" value="1"/>
</dbReference>
<dbReference type="SUPFAM" id="SSF53901">
    <property type="entry name" value="Thiolase-like"/>
    <property type="match status" value="1"/>
</dbReference>
<protein>
    <submittedName>
        <fullName evidence="5">Polyketide synthase</fullName>
    </submittedName>
</protein>
<dbReference type="Pfam" id="PF02801">
    <property type="entry name" value="Ketoacyl-synt_C"/>
    <property type="match status" value="1"/>
</dbReference>
<evidence type="ECO:0000259" key="4">
    <source>
        <dbReference type="PROSITE" id="PS52004"/>
    </source>
</evidence>
<dbReference type="InterPro" id="IPR014031">
    <property type="entry name" value="Ketoacyl_synth_C"/>
</dbReference>
<organism evidence="5">
    <name type="scientific">Beauveria brongniartii</name>
    <dbReference type="NCBI Taxonomy" id="118266"/>
    <lineage>
        <taxon>Eukaryota</taxon>
        <taxon>Fungi</taxon>
        <taxon>Dikarya</taxon>
        <taxon>Ascomycota</taxon>
        <taxon>Pezizomycotina</taxon>
        <taxon>Sordariomycetes</taxon>
        <taxon>Hypocreomycetidae</taxon>
        <taxon>Hypocreales</taxon>
        <taxon>Cordycipitaceae</taxon>
        <taxon>Beauveria</taxon>
    </lineage>
</organism>
<feature type="non-terminal residue" evidence="5">
    <location>
        <position position="252"/>
    </location>
</feature>
<dbReference type="Gene3D" id="3.40.366.10">
    <property type="entry name" value="Malonyl-Coenzyme A Acyl Carrier Protein, domain 2"/>
    <property type="match status" value="1"/>
</dbReference>
<feature type="non-terminal residue" evidence="5">
    <location>
        <position position="1"/>
    </location>
</feature>
<sequence length="252" mass="27102">DAFLPGHKTKGAATVDAPLYVGSIKTVVGHLEGCAGLAGVIKVLLSLKHGIIPPNLWFNELNPEIARYYGPLQIPTTAIPWPELAPGTPFRASVNSFGFGGTNAHAIIERYDASQSYCSQWRRDIAEPETIARPQSKDNIETPVPLLLTAKTGGALWRTVDAYAQHLRQNPELGVADLSRFMHARRSTHRVRASFSGATRAELVESMAKFVQAHAGDAKSPASQHRIGCSPLLTDPNEVPGILGVFSGHGAQ</sequence>
<evidence type="ECO:0000313" key="5">
    <source>
        <dbReference type="EMBL" id="AII99934.1"/>
    </source>
</evidence>
<dbReference type="EMBL" id="KF536041">
    <property type="protein sequence ID" value="AII99934.1"/>
    <property type="molecule type" value="Genomic_DNA"/>
</dbReference>
<dbReference type="GO" id="GO:0006633">
    <property type="term" value="P:fatty acid biosynthetic process"/>
    <property type="evidence" value="ECO:0007669"/>
    <property type="project" value="TreeGrafter"/>
</dbReference>
<name>A0A076L249_9HYPO</name>
<dbReference type="GO" id="GO:0044550">
    <property type="term" value="P:secondary metabolite biosynthetic process"/>
    <property type="evidence" value="ECO:0007669"/>
    <property type="project" value="TreeGrafter"/>
</dbReference>
<keyword evidence="3" id="KW-0808">Transferase</keyword>
<evidence type="ECO:0000256" key="2">
    <source>
        <dbReference type="ARBA" id="ARBA00022553"/>
    </source>
</evidence>
<reference evidence="5" key="1">
    <citation type="journal article" date="2015" name="Fungal Biol.">
        <title>Phylogeny of type I polyketide synthases (PKSs) in fungal entomopathogens and expression analysis of PKS genes in Beauveria bassiana BCC 2660.</title>
        <authorList>
            <person name="Punya J."/>
            <person name="Swangmaneecharern P."/>
            <person name="Pinsupa S."/>
            <person name="Nitistaporn P."/>
            <person name="Phonghanpot S."/>
            <person name="Kunathigan V."/>
            <person name="Cheevadhanarak S."/>
            <person name="Tanticharoen M."/>
            <person name="Amnuaykanjanasin A."/>
        </authorList>
    </citation>
    <scope>NUCLEOTIDE SEQUENCE</scope>
    <source>
        <strain evidence="5">BCC1906</strain>
    </source>
</reference>
<dbReference type="Gene3D" id="3.40.47.10">
    <property type="match status" value="1"/>
</dbReference>
<dbReference type="PANTHER" id="PTHR43775:SF20">
    <property type="entry name" value="HYBRID PKS-NRPS SYNTHETASE APDA"/>
    <property type="match status" value="1"/>
</dbReference>
<feature type="domain" description="Ketosynthase family 3 (KS3)" evidence="4">
    <location>
        <begin position="1"/>
        <end position="110"/>
    </location>
</feature>
<dbReference type="InterPro" id="IPR050091">
    <property type="entry name" value="PKS_NRPS_Biosynth_Enz"/>
</dbReference>
<dbReference type="PROSITE" id="PS52004">
    <property type="entry name" value="KS3_2"/>
    <property type="match status" value="1"/>
</dbReference>
<accession>A0A076L249</accession>
<dbReference type="InterPro" id="IPR032821">
    <property type="entry name" value="PKS_assoc"/>
</dbReference>
<dbReference type="AlphaFoldDB" id="A0A076L249"/>
<keyword evidence="2" id="KW-0597">Phosphoprotein</keyword>
<dbReference type="PANTHER" id="PTHR43775">
    <property type="entry name" value="FATTY ACID SYNTHASE"/>
    <property type="match status" value="1"/>
</dbReference>